<dbReference type="VEuPathDB" id="PlasmoDB:C922_02351"/>
<organism evidence="1 2">
    <name type="scientific">Plasmodium inui San Antonio 1</name>
    <dbReference type="NCBI Taxonomy" id="1237626"/>
    <lineage>
        <taxon>Eukaryota</taxon>
        <taxon>Sar</taxon>
        <taxon>Alveolata</taxon>
        <taxon>Apicomplexa</taxon>
        <taxon>Aconoidasida</taxon>
        <taxon>Haemosporida</taxon>
        <taxon>Plasmodiidae</taxon>
        <taxon>Plasmodium</taxon>
        <taxon>Plasmodium (Plasmodium)</taxon>
    </lineage>
</organism>
<dbReference type="RefSeq" id="XP_008816172.1">
    <property type="nucleotide sequence ID" value="XM_008817950.1"/>
</dbReference>
<dbReference type="EMBL" id="KI965467">
    <property type="protein sequence ID" value="EUD67201.1"/>
    <property type="molecule type" value="Genomic_DNA"/>
</dbReference>
<gene>
    <name evidence="1" type="ORF">C922_02351</name>
</gene>
<dbReference type="GO" id="GO:0003676">
    <property type="term" value="F:nucleic acid binding"/>
    <property type="evidence" value="ECO:0007669"/>
    <property type="project" value="InterPro"/>
</dbReference>
<dbReference type="GeneID" id="20037625"/>
<dbReference type="Proteomes" id="UP000030640">
    <property type="component" value="Unassembled WGS sequence"/>
</dbReference>
<dbReference type="InterPro" id="IPR035979">
    <property type="entry name" value="RBD_domain_sf"/>
</dbReference>
<proteinExistence type="predicted"/>
<evidence type="ECO:0000313" key="2">
    <source>
        <dbReference type="Proteomes" id="UP000030640"/>
    </source>
</evidence>
<dbReference type="SUPFAM" id="SSF54928">
    <property type="entry name" value="RNA-binding domain, RBD"/>
    <property type="match status" value="1"/>
</dbReference>
<sequence length="346" mass="41550">MIFKRFFHKYPGGSKIKCYIEKKRKKRIGVSLFHQPPYSRNSKGLIDWRYSTPKSGHEYMYIYGENTIEITNLPTNRTNEYLQERLRKSLNKYGRLKILRCLSHRNDPYINNNICYATFYNKKDMQKCMRSVNIRLPLSLQRKILKLRSLYNNKSNDYNYFFKQDHYNYSVINIALNLFKYLQNYKCILNVKDIFKHVFEYSFYPHKIIASGISVYKVFGSWTLFLDFFDGLFLTINDGTGVVFVSAKILDDQHLCVYLNNRLIELKKRTSASNSLYWRQDALQLPGEIESRINNDHPKKLKEEIQLLSKTKDFYKIHDERHLFKLKLNKERKEKKRLLKNSKSEK</sequence>
<protein>
    <recommendedName>
        <fullName evidence="3">RRM domain-containing protein</fullName>
    </recommendedName>
</protein>
<dbReference type="AlphaFoldDB" id="W7AP89"/>
<evidence type="ECO:0008006" key="3">
    <source>
        <dbReference type="Google" id="ProtNLM"/>
    </source>
</evidence>
<keyword evidence="2" id="KW-1185">Reference proteome</keyword>
<reference evidence="1 2" key="1">
    <citation type="submission" date="2013-02" db="EMBL/GenBank/DDBJ databases">
        <title>The Genome Sequence of Plasmodium inui San Antonio 1.</title>
        <authorList>
            <consortium name="The Broad Institute Genome Sequencing Platform"/>
            <consortium name="The Broad Institute Genome Sequencing Center for Infectious Disease"/>
            <person name="Neafsey D."/>
            <person name="Cheeseman I."/>
            <person name="Volkman S."/>
            <person name="Adams J."/>
            <person name="Walker B."/>
            <person name="Young S.K."/>
            <person name="Zeng Q."/>
            <person name="Gargeya S."/>
            <person name="Fitzgerald M."/>
            <person name="Haas B."/>
            <person name="Abouelleil A."/>
            <person name="Alvarado L."/>
            <person name="Arachchi H.M."/>
            <person name="Berlin A.M."/>
            <person name="Chapman S.B."/>
            <person name="Dewar J."/>
            <person name="Goldberg J."/>
            <person name="Griggs A."/>
            <person name="Gujja S."/>
            <person name="Hansen M."/>
            <person name="Howarth C."/>
            <person name="Imamovic A."/>
            <person name="Larimer J."/>
            <person name="McCowan C."/>
            <person name="Murphy C."/>
            <person name="Neiman D."/>
            <person name="Pearson M."/>
            <person name="Priest M."/>
            <person name="Roberts A."/>
            <person name="Saif S."/>
            <person name="Shea T."/>
            <person name="Sisk P."/>
            <person name="Sykes S."/>
            <person name="Wortman J."/>
            <person name="Nusbaum C."/>
            <person name="Birren B."/>
        </authorList>
    </citation>
    <scope>NUCLEOTIDE SEQUENCE [LARGE SCALE GENOMIC DNA]</scope>
    <source>
        <strain evidence="1 2">San Antonio 1</strain>
    </source>
</reference>
<dbReference type="OrthoDB" id="363455at2759"/>
<evidence type="ECO:0000313" key="1">
    <source>
        <dbReference type="EMBL" id="EUD67201.1"/>
    </source>
</evidence>
<name>W7AP89_9APIC</name>
<accession>W7AP89</accession>